<dbReference type="Proteomes" id="UP000095495">
    <property type="component" value="Unassembled WGS sequence"/>
</dbReference>
<feature type="domain" description="EAL" evidence="1">
    <location>
        <begin position="301"/>
        <end position="556"/>
    </location>
</feature>
<dbReference type="InterPro" id="IPR050706">
    <property type="entry name" value="Cyclic-di-GMP_PDE-like"/>
</dbReference>
<accession>A0A173SFU0</accession>
<dbReference type="GO" id="GO:0071111">
    <property type="term" value="F:cyclic-guanylate-specific phosphodiesterase activity"/>
    <property type="evidence" value="ECO:0007669"/>
    <property type="project" value="InterPro"/>
</dbReference>
<dbReference type="PANTHER" id="PTHR33121">
    <property type="entry name" value="CYCLIC DI-GMP PHOSPHODIESTERASE PDEF"/>
    <property type="match status" value="1"/>
</dbReference>
<evidence type="ECO:0000259" key="2">
    <source>
        <dbReference type="PROSITE" id="PS50887"/>
    </source>
</evidence>
<dbReference type="SMART" id="SM00267">
    <property type="entry name" value="GGDEF"/>
    <property type="match status" value="1"/>
</dbReference>
<dbReference type="InterPro" id="IPR000160">
    <property type="entry name" value="GGDEF_dom"/>
</dbReference>
<evidence type="ECO:0000313" key="4">
    <source>
        <dbReference type="Proteomes" id="UP000095495"/>
    </source>
</evidence>
<dbReference type="SMART" id="SM00052">
    <property type="entry name" value="EAL"/>
    <property type="match status" value="1"/>
</dbReference>
<dbReference type="SUPFAM" id="SSF55073">
    <property type="entry name" value="Nucleotide cyclase"/>
    <property type="match status" value="1"/>
</dbReference>
<name>A0A173SFU0_9FIRM</name>
<evidence type="ECO:0000313" key="3">
    <source>
        <dbReference type="EMBL" id="CUM89090.1"/>
    </source>
</evidence>
<dbReference type="InterPro" id="IPR043128">
    <property type="entry name" value="Rev_trsase/Diguanyl_cyclase"/>
</dbReference>
<gene>
    <name evidence="3" type="primary">cph2_2</name>
    <name evidence="3" type="ORF">ERS852420_01357</name>
</gene>
<dbReference type="Pfam" id="PF00563">
    <property type="entry name" value="EAL"/>
    <property type="match status" value="1"/>
</dbReference>
<dbReference type="EMBL" id="CYXV01000004">
    <property type="protein sequence ID" value="CUM89090.1"/>
    <property type="molecule type" value="Genomic_DNA"/>
</dbReference>
<dbReference type="CDD" id="cd01948">
    <property type="entry name" value="EAL"/>
    <property type="match status" value="1"/>
</dbReference>
<protein>
    <submittedName>
        <fullName evidence="3">Bacteriophytochrome cph2</fullName>
    </submittedName>
</protein>
<dbReference type="InterPro" id="IPR029787">
    <property type="entry name" value="Nucleotide_cyclase"/>
</dbReference>
<reference evidence="3 4" key="1">
    <citation type="submission" date="2015-09" db="EMBL/GenBank/DDBJ databases">
        <authorList>
            <consortium name="Pathogen Informatics"/>
        </authorList>
    </citation>
    <scope>NUCLEOTIDE SEQUENCE [LARGE SCALE GENOMIC DNA]</scope>
    <source>
        <strain evidence="3 4">2789STDY5608863</strain>
    </source>
</reference>
<dbReference type="SUPFAM" id="SSF141868">
    <property type="entry name" value="EAL domain-like"/>
    <property type="match status" value="1"/>
</dbReference>
<dbReference type="Pfam" id="PF00990">
    <property type="entry name" value="GGDEF"/>
    <property type="match status" value="1"/>
</dbReference>
<feature type="domain" description="GGDEF" evidence="2">
    <location>
        <begin position="160"/>
        <end position="292"/>
    </location>
</feature>
<dbReference type="RefSeq" id="WP_172679153.1">
    <property type="nucleotide sequence ID" value="NZ_CYXV01000004.1"/>
</dbReference>
<organism evidence="3 4">
    <name type="scientific">Roseburia faecis</name>
    <dbReference type="NCBI Taxonomy" id="301302"/>
    <lineage>
        <taxon>Bacteria</taxon>
        <taxon>Bacillati</taxon>
        <taxon>Bacillota</taxon>
        <taxon>Clostridia</taxon>
        <taxon>Lachnospirales</taxon>
        <taxon>Lachnospiraceae</taxon>
        <taxon>Roseburia</taxon>
    </lineage>
</organism>
<sequence length="556" mass="64263">MEKQEFCMEKSQIFQEMISRISKLSQDSYLMVTDMQHNLTFVPESTAEFLGIPSGWCEDGYKIVLEKSVHPYDCPEYTEEMKKRLRGINLENDLYIRMGKDKKYVMTQIITDMILEQGKNRYFIVLLRNQNVIPEIDPLTDLYGQVKFEKDIVDYIQQGRKVAVLEIEIDHMNDINILYGTNYSDRIQKVLAYRFIYMMDADKAVYRMGNSNYAFILRDASREEAAAFLEKIRARLEESVVLENNHFDLKIYASGIILDHYEGEISTVQSKLEYVLGKMRTRRDHKLMFFNDLVQINGDVDLDLMKVIHQSVLNQCDGFYVEYQPVVHAQTGEIVGAEALVRWKKEPYGIVPPGMFIDWLESNPCMYDLGNFVLKQALTDAVEFRKSNPDFFINVNMSAKQLERKTFCGVVMALLKETGFPAGQLCLELTERCRSMPVSVMEEKLLYLKQHGVRLAMDDYGTGSASSSVLLQTPMDEIKIDMSFIRGITDNQTKQALVRSMVDFANKADLKSCLEGVEDEKLQNYLRSFGATWFQGYYYSRPVQAAAMQKLLNMEN</sequence>
<dbReference type="InterPro" id="IPR035919">
    <property type="entry name" value="EAL_sf"/>
</dbReference>
<dbReference type="Gene3D" id="3.30.70.270">
    <property type="match status" value="1"/>
</dbReference>
<dbReference type="Gene3D" id="3.20.20.450">
    <property type="entry name" value="EAL domain"/>
    <property type="match status" value="1"/>
</dbReference>
<dbReference type="PROSITE" id="PS50883">
    <property type="entry name" value="EAL"/>
    <property type="match status" value="1"/>
</dbReference>
<dbReference type="AlphaFoldDB" id="A0A173SFU0"/>
<proteinExistence type="predicted"/>
<dbReference type="InterPro" id="IPR001633">
    <property type="entry name" value="EAL_dom"/>
</dbReference>
<evidence type="ECO:0000259" key="1">
    <source>
        <dbReference type="PROSITE" id="PS50883"/>
    </source>
</evidence>
<dbReference type="PROSITE" id="PS50887">
    <property type="entry name" value="GGDEF"/>
    <property type="match status" value="1"/>
</dbReference>
<dbReference type="PANTHER" id="PTHR33121:SF70">
    <property type="entry name" value="SIGNALING PROTEIN YKOW"/>
    <property type="match status" value="1"/>
</dbReference>